<evidence type="ECO:0000256" key="1">
    <source>
        <dbReference type="SAM" id="SignalP"/>
    </source>
</evidence>
<dbReference type="EMBL" id="JBHTLQ010000050">
    <property type="protein sequence ID" value="MFD1192283.1"/>
    <property type="molecule type" value="Genomic_DNA"/>
</dbReference>
<feature type="domain" description="Lipid/polyisoprenoid-binding YceI-like" evidence="2">
    <location>
        <begin position="49"/>
        <end position="207"/>
    </location>
</feature>
<accession>A0ABW3T5V8</accession>
<dbReference type="Pfam" id="PF04264">
    <property type="entry name" value="YceI"/>
    <property type="match status" value="1"/>
</dbReference>
<dbReference type="SMART" id="SM00867">
    <property type="entry name" value="YceI"/>
    <property type="match status" value="1"/>
</dbReference>
<evidence type="ECO:0000313" key="4">
    <source>
        <dbReference type="Proteomes" id="UP001597216"/>
    </source>
</evidence>
<dbReference type="PANTHER" id="PTHR34406">
    <property type="entry name" value="PROTEIN YCEI"/>
    <property type="match status" value="1"/>
</dbReference>
<name>A0ABW3T5V8_9CAUL</name>
<reference evidence="4" key="1">
    <citation type="journal article" date="2019" name="Int. J. Syst. Evol. Microbiol.">
        <title>The Global Catalogue of Microorganisms (GCM) 10K type strain sequencing project: providing services to taxonomists for standard genome sequencing and annotation.</title>
        <authorList>
            <consortium name="The Broad Institute Genomics Platform"/>
            <consortium name="The Broad Institute Genome Sequencing Center for Infectious Disease"/>
            <person name="Wu L."/>
            <person name="Ma J."/>
        </authorList>
    </citation>
    <scope>NUCLEOTIDE SEQUENCE [LARGE SCALE GENOMIC DNA]</scope>
    <source>
        <strain evidence="4">CCUG 55074</strain>
    </source>
</reference>
<dbReference type="SUPFAM" id="SSF101874">
    <property type="entry name" value="YceI-like"/>
    <property type="match status" value="1"/>
</dbReference>
<sequence length="210" mass="21788">MTRYAIAAAPIAVLAALALPGAALAACPTGLPPGVYCGSLDPAAAVAGAYKMDETHAAVLAKVSHIGYSKSVFRFDTAQATLVWDPADLSKSSLKATIDTASITSNVPGFAKEISGQFLKADKFPKASFVSTAFRRIDPTHGEIDGQFTLAGVTKPLTLKIALVGAGKGFGHPRLGAEAVGVMDPQAYGLPSVFLDPIELVIDAEFERQD</sequence>
<dbReference type="RefSeq" id="WP_377354435.1">
    <property type="nucleotide sequence ID" value="NZ_JBHTLQ010000050.1"/>
</dbReference>
<keyword evidence="1" id="KW-0732">Signal</keyword>
<protein>
    <submittedName>
        <fullName evidence="3">YceI family protein</fullName>
    </submittedName>
</protein>
<dbReference type="Gene3D" id="2.40.128.110">
    <property type="entry name" value="Lipid/polyisoprenoid-binding, YceI-like"/>
    <property type="match status" value="1"/>
</dbReference>
<dbReference type="PROSITE" id="PS51257">
    <property type="entry name" value="PROKAR_LIPOPROTEIN"/>
    <property type="match status" value="1"/>
</dbReference>
<gene>
    <name evidence="3" type="ORF">ACFQ27_16975</name>
</gene>
<organism evidence="3 4">
    <name type="scientific">Phenylobacterium conjunctum</name>
    <dbReference type="NCBI Taxonomy" id="1298959"/>
    <lineage>
        <taxon>Bacteria</taxon>
        <taxon>Pseudomonadati</taxon>
        <taxon>Pseudomonadota</taxon>
        <taxon>Alphaproteobacteria</taxon>
        <taxon>Caulobacterales</taxon>
        <taxon>Caulobacteraceae</taxon>
        <taxon>Phenylobacterium</taxon>
    </lineage>
</organism>
<evidence type="ECO:0000259" key="2">
    <source>
        <dbReference type="SMART" id="SM00867"/>
    </source>
</evidence>
<keyword evidence="4" id="KW-1185">Reference proteome</keyword>
<dbReference type="PANTHER" id="PTHR34406:SF1">
    <property type="entry name" value="PROTEIN YCEI"/>
    <property type="match status" value="1"/>
</dbReference>
<comment type="caution">
    <text evidence="3">The sequence shown here is derived from an EMBL/GenBank/DDBJ whole genome shotgun (WGS) entry which is preliminary data.</text>
</comment>
<dbReference type="Proteomes" id="UP001597216">
    <property type="component" value="Unassembled WGS sequence"/>
</dbReference>
<proteinExistence type="predicted"/>
<evidence type="ECO:0000313" key="3">
    <source>
        <dbReference type="EMBL" id="MFD1192283.1"/>
    </source>
</evidence>
<dbReference type="InterPro" id="IPR036761">
    <property type="entry name" value="TTHA0802/YceI-like_sf"/>
</dbReference>
<feature type="chain" id="PRO_5045929384" evidence="1">
    <location>
        <begin position="26"/>
        <end position="210"/>
    </location>
</feature>
<feature type="signal peptide" evidence="1">
    <location>
        <begin position="1"/>
        <end position="25"/>
    </location>
</feature>
<dbReference type="InterPro" id="IPR007372">
    <property type="entry name" value="Lipid/polyisoprenoid-bd_YceI"/>
</dbReference>